<dbReference type="PROSITE" id="PS51195">
    <property type="entry name" value="Q_MOTIF"/>
    <property type="match status" value="1"/>
</dbReference>
<evidence type="ECO:0000256" key="2">
    <source>
        <dbReference type="ARBA" id="ARBA00022801"/>
    </source>
</evidence>
<evidence type="ECO:0000313" key="13">
    <source>
        <dbReference type="Proteomes" id="UP001387100"/>
    </source>
</evidence>
<dbReference type="CDD" id="cd00268">
    <property type="entry name" value="DEADc"/>
    <property type="match status" value="1"/>
</dbReference>
<keyword evidence="1 7" id="KW-0547">Nucleotide-binding</keyword>
<dbReference type="SMART" id="SM00490">
    <property type="entry name" value="HELICc"/>
    <property type="match status" value="1"/>
</dbReference>
<gene>
    <name evidence="12" type="ORF">WDZ17_15400</name>
</gene>
<reference evidence="12 13" key="1">
    <citation type="journal article" date="2017" name="Int. J. Syst. Evol. Microbiol.">
        <title>Pseudokineococcus basanitobsidens sp. nov., isolated from volcanic rock.</title>
        <authorList>
            <person name="Lee D.W."/>
            <person name="Park M.Y."/>
            <person name="Kim J.J."/>
            <person name="Kim B.S."/>
        </authorList>
    </citation>
    <scope>NUCLEOTIDE SEQUENCE [LARGE SCALE GENOMIC DNA]</scope>
    <source>
        <strain evidence="12 13">DSM 103726</strain>
    </source>
</reference>
<dbReference type="Pfam" id="PF00271">
    <property type="entry name" value="Helicase_C"/>
    <property type="match status" value="1"/>
</dbReference>
<comment type="caution">
    <text evidence="12">The sequence shown here is derived from an EMBL/GenBank/DDBJ whole genome shotgun (WGS) entry which is preliminary data.</text>
</comment>
<feature type="compositionally biased region" description="Basic and acidic residues" evidence="8">
    <location>
        <begin position="9"/>
        <end position="26"/>
    </location>
</feature>
<evidence type="ECO:0000256" key="8">
    <source>
        <dbReference type="SAM" id="MobiDB-lite"/>
    </source>
</evidence>
<dbReference type="InterPro" id="IPR014001">
    <property type="entry name" value="Helicase_ATP-bd"/>
</dbReference>
<dbReference type="PANTHER" id="PTHR47959:SF13">
    <property type="entry name" value="ATP-DEPENDENT RNA HELICASE RHLE"/>
    <property type="match status" value="1"/>
</dbReference>
<protein>
    <submittedName>
        <fullName evidence="12">DEAD/DEAH box helicase</fullName>
        <ecNumber evidence="12">3.6.4.-</ecNumber>
    </submittedName>
</protein>
<evidence type="ECO:0000313" key="12">
    <source>
        <dbReference type="EMBL" id="MEJ5946684.1"/>
    </source>
</evidence>
<keyword evidence="4 7" id="KW-0067">ATP-binding</keyword>
<dbReference type="Gene3D" id="3.40.50.300">
    <property type="entry name" value="P-loop containing nucleotide triphosphate hydrolases"/>
    <property type="match status" value="2"/>
</dbReference>
<dbReference type="PROSITE" id="PS00039">
    <property type="entry name" value="DEAD_ATP_HELICASE"/>
    <property type="match status" value="1"/>
</dbReference>
<feature type="region of interest" description="Disordered" evidence="8">
    <location>
        <begin position="530"/>
        <end position="578"/>
    </location>
</feature>
<feature type="domain" description="Helicase C-terminal" evidence="10">
    <location>
        <begin position="328"/>
        <end position="473"/>
    </location>
</feature>
<feature type="short sequence motif" description="Q motif" evidence="6">
    <location>
        <begin position="96"/>
        <end position="124"/>
    </location>
</feature>
<evidence type="ECO:0000259" key="11">
    <source>
        <dbReference type="PROSITE" id="PS51195"/>
    </source>
</evidence>
<dbReference type="Gene3D" id="3.30.70.330">
    <property type="match status" value="1"/>
</dbReference>
<evidence type="ECO:0000256" key="1">
    <source>
        <dbReference type="ARBA" id="ARBA00022741"/>
    </source>
</evidence>
<feature type="compositionally biased region" description="Low complexity" evidence="8">
    <location>
        <begin position="559"/>
        <end position="577"/>
    </location>
</feature>
<dbReference type="PROSITE" id="PS51192">
    <property type="entry name" value="HELICASE_ATP_BIND_1"/>
    <property type="match status" value="1"/>
</dbReference>
<dbReference type="InterPro" id="IPR000629">
    <property type="entry name" value="RNA-helicase_DEAD-box_CS"/>
</dbReference>
<evidence type="ECO:0000259" key="9">
    <source>
        <dbReference type="PROSITE" id="PS51192"/>
    </source>
</evidence>
<dbReference type="PROSITE" id="PS51194">
    <property type="entry name" value="HELICASE_CTER"/>
    <property type="match status" value="1"/>
</dbReference>
<feature type="domain" description="DEAD-box RNA helicase Q" evidence="11">
    <location>
        <begin position="96"/>
        <end position="124"/>
    </location>
</feature>
<feature type="compositionally biased region" description="Acidic residues" evidence="8">
    <location>
        <begin position="79"/>
        <end position="90"/>
    </location>
</feature>
<evidence type="ECO:0000256" key="5">
    <source>
        <dbReference type="ARBA" id="ARBA00038437"/>
    </source>
</evidence>
<feature type="region of interest" description="Disordered" evidence="8">
    <location>
        <begin position="1"/>
        <end position="100"/>
    </location>
</feature>
<dbReference type="GO" id="GO:0004386">
    <property type="term" value="F:helicase activity"/>
    <property type="evidence" value="ECO:0007669"/>
    <property type="project" value="UniProtKB-KW"/>
</dbReference>
<feature type="compositionally biased region" description="Basic and acidic residues" evidence="8">
    <location>
        <begin position="540"/>
        <end position="558"/>
    </location>
</feature>
<organism evidence="12 13">
    <name type="scientific">Pseudokineococcus basanitobsidens</name>
    <dbReference type="NCBI Taxonomy" id="1926649"/>
    <lineage>
        <taxon>Bacteria</taxon>
        <taxon>Bacillati</taxon>
        <taxon>Actinomycetota</taxon>
        <taxon>Actinomycetes</taxon>
        <taxon>Kineosporiales</taxon>
        <taxon>Kineosporiaceae</taxon>
        <taxon>Pseudokineococcus</taxon>
    </lineage>
</organism>
<comment type="similarity">
    <text evidence="5 7">Belongs to the DEAD box helicase family.</text>
</comment>
<evidence type="ECO:0000256" key="3">
    <source>
        <dbReference type="ARBA" id="ARBA00022806"/>
    </source>
</evidence>
<dbReference type="EMBL" id="JBBIAA010000029">
    <property type="protein sequence ID" value="MEJ5946684.1"/>
    <property type="molecule type" value="Genomic_DNA"/>
</dbReference>
<evidence type="ECO:0000256" key="6">
    <source>
        <dbReference type="PROSITE-ProRule" id="PRU00552"/>
    </source>
</evidence>
<dbReference type="InterPro" id="IPR001650">
    <property type="entry name" value="Helicase_C-like"/>
</dbReference>
<dbReference type="InterPro" id="IPR012677">
    <property type="entry name" value="Nucleotide-bd_a/b_plait_sf"/>
</dbReference>
<sequence>MSTSAPALDRPDLEHGPADEADDRTPDQAGGVDEPTSDQQVPDERAGVPAQGRRDSTDERTEGSSAADGLQPAASDGGDSADETTDDDAPEADRGPTFADLGIRREVLRALDGLGYEEPTPIQAESIRPLMAGHDLLGQAATGTGKTAAFALPLLEKVPAGGGRSPVGLVLVPTRELAIQVSEAIATYGKQLGARVLAVYGGTPIGRQLRELQRGVDVVVATPGRAIDHIGRGTLPLGGVQTVVLDEADEMLDMGFAEDIEEILSAAPAQRQTVLFSATMPPRIDRIARQHLTEPVRIRIAKERTAEGEAPRVRQTAYVVGRQHKVAALGRILDLEQPNAALVFCRTREEVDTITERLGARGYRAEALHGGMSQEQRDKVVSRLRAGAAQLLIATDVAARGLDVEQLSHVVNFDVPSAPESYVHRIGRVGRAGREGVALTLAEPRERRQLSVIERVAGAPITIAPLPTVADLRAHRLGETQAAVAAVLAGDRSELDEVRGVLDALLAEHGAEEVALAALRMAHAAQGAVDDVEIPAPDSRPARDVGPRGAGSRDRGDSRGPASRGGRTGPRSGPAAGNARLFVGVGRRAGVRPADLVGAIANESPVKGKDIGAIEITERFSLVEVPERAADDVVAALRGSTIKGRRAQVRLDRDAAR</sequence>
<dbReference type="GO" id="GO:0016787">
    <property type="term" value="F:hydrolase activity"/>
    <property type="evidence" value="ECO:0007669"/>
    <property type="project" value="UniProtKB-KW"/>
</dbReference>
<dbReference type="InterPro" id="IPR027417">
    <property type="entry name" value="P-loop_NTPase"/>
</dbReference>
<keyword evidence="13" id="KW-1185">Reference proteome</keyword>
<proteinExistence type="inferred from homology"/>
<dbReference type="Pfam" id="PF03880">
    <property type="entry name" value="DbpA"/>
    <property type="match status" value="1"/>
</dbReference>
<evidence type="ECO:0000259" key="10">
    <source>
        <dbReference type="PROSITE" id="PS51194"/>
    </source>
</evidence>
<dbReference type="PANTHER" id="PTHR47959">
    <property type="entry name" value="ATP-DEPENDENT RNA HELICASE RHLE-RELATED"/>
    <property type="match status" value="1"/>
</dbReference>
<dbReference type="EC" id="3.6.4.-" evidence="12"/>
<dbReference type="InterPro" id="IPR011545">
    <property type="entry name" value="DEAD/DEAH_box_helicase_dom"/>
</dbReference>
<dbReference type="InterPro" id="IPR050079">
    <property type="entry name" value="DEAD_box_RNA_helicase"/>
</dbReference>
<keyword evidence="2 7" id="KW-0378">Hydrolase</keyword>
<dbReference type="InterPro" id="IPR005580">
    <property type="entry name" value="DbpA/CsdA_RNA-bd_dom"/>
</dbReference>
<dbReference type="Proteomes" id="UP001387100">
    <property type="component" value="Unassembled WGS sequence"/>
</dbReference>
<dbReference type="InterPro" id="IPR014014">
    <property type="entry name" value="RNA_helicase_DEAD_Q_motif"/>
</dbReference>
<evidence type="ECO:0000256" key="7">
    <source>
        <dbReference type="RuleBase" id="RU000492"/>
    </source>
</evidence>
<evidence type="ECO:0000256" key="4">
    <source>
        <dbReference type="ARBA" id="ARBA00022840"/>
    </source>
</evidence>
<dbReference type="Pfam" id="PF00270">
    <property type="entry name" value="DEAD"/>
    <property type="match status" value="1"/>
</dbReference>
<dbReference type="InterPro" id="IPR044742">
    <property type="entry name" value="DEAD/DEAH_RhlB"/>
</dbReference>
<dbReference type="SUPFAM" id="SSF52540">
    <property type="entry name" value="P-loop containing nucleoside triphosphate hydrolases"/>
    <property type="match status" value="1"/>
</dbReference>
<name>A0ABU8RNY9_9ACTN</name>
<feature type="compositionally biased region" description="Basic and acidic residues" evidence="8">
    <location>
        <begin position="42"/>
        <end position="62"/>
    </location>
</feature>
<feature type="domain" description="Helicase ATP-binding" evidence="9">
    <location>
        <begin position="127"/>
        <end position="298"/>
    </location>
</feature>
<dbReference type="CDD" id="cd18787">
    <property type="entry name" value="SF2_C_DEAD"/>
    <property type="match status" value="1"/>
</dbReference>
<dbReference type="SMART" id="SM00487">
    <property type="entry name" value="DEXDc"/>
    <property type="match status" value="1"/>
</dbReference>
<keyword evidence="3 7" id="KW-0347">Helicase</keyword>
<accession>A0ABU8RNY9</accession>
<dbReference type="CDD" id="cd12252">
    <property type="entry name" value="RRM_DbpA"/>
    <property type="match status" value="1"/>
</dbReference>